<sequence>MFDRLMLLLAWVAALLFVAAGCMLTYEVIARYFFIR</sequence>
<proteinExistence type="predicted"/>
<dbReference type="AlphaFoldDB" id="A0A3D5NB81"/>
<name>A0A3D5NB81_9PROT</name>
<dbReference type="EMBL" id="DPOP01000108">
    <property type="protein sequence ID" value="HCW68244.1"/>
    <property type="molecule type" value="Genomic_DNA"/>
</dbReference>
<reference evidence="1 2" key="1">
    <citation type="journal article" date="2018" name="Nat. Biotechnol.">
        <title>A standardized bacterial taxonomy based on genome phylogeny substantially revises the tree of life.</title>
        <authorList>
            <person name="Parks D.H."/>
            <person name="Chuvochina M."/>
            <person name="Waite D.W."/>
            <person name="Rinke C."/>
            <person name="Skarshewski A."/>
            <person name="Chaumeil P.A."/>
            <person name="Hugenholtz P."/>
        </authorList>
    </citation>
    <scope>NUCLEOTIDE SEQUENCE [LARGE SCALE GENOMIC DNA]</scope>
    <source>
        <strain evidence="1">UBA9881</strain>
    </source>
</reference>
<dbReference type="STRING" id="168935.AUP42_03010"/>
<dbReference type="PROSITE" id="PS51257">
    <property type="entry name" value="PROKAR_LIPOPROTEIN"/>
    <property type="match status" value="1"/>
</dbReference>
<comment type="caution">
    <text evidence="1">The sequence shown here is derived from an EMBL/GenBank/DDBJ whole genome shotgun (WGS) entry which is preliminary data.</text>
</comment>
<accession>A0A3D5NB81</accession>
<feature type="non-terminal residue" evidence="1">
    <location>
        <position position="36"/>
    </location>
</feature>
<evidence type="ECO:0000313" key="2">
    <source>
        <dbReference type="Proteomes" id="UP000264179"/>
    </source>
</evidence>
<dbReference type="Proteomes" id="UP000264179">
    <property type="component" value="Unassembled WGS sequence"/>
</dbReference>
<evidence type="ECO:0000313" key="1">
    <source>
        <dbReference type="EMBL" id="HCW68244.1"/>
    </source>
</evidence>
<gene>
    <name evidence="1" type="ORF">DHR80_13815</name>
</gene>
<protein>
    <submittedName>
        <fullName evidence="1">C4-dicarboxylate ABC transporter substrate-binding protein</fullName>
    </submittedName>
</protein>
<organism evidence="1 2">
    <name type="scientific">Thalassospira lucentensis</name>
    <dbReference type="NCBI Taxonomy" id="168935"/>
    <lineage>
        <taxon>Bacteria</taxon>
        <taxon>Pseudomonadati</taxon>
        <taxon>Pseudomonadota</taxon>
        <taxon>Alphaproteobacteria</taxon>
        <taxon>Rhodospirillales</taxon>
        <taxon>Thalassospiraceae</taxon>
        <taxon>Thalassospira</taxon>
    </lineage>
</organism>